<accession>A0A2G5SBF7</accession>
<evidence type="ECO:0000256" key="1">
    <source>
        <dbReference type="SAM" id="MobiDB-lite"/>
    </source>
</evidence>
<proteinExistence type="predicted"/>
<evidence type="ECO:0000313" key="3">
    <source>
        <dbReference type="Proteomes" id="UP000230233"/>
    </source>
</evidence>
<keyword evidence="3" id="KW-1185">Reference proteome</keyword>
<protein>
    <submittedName>
        <fullName evidence="2">Uncharacterized protein</fullName>
    </submittedName>
</protein>
<reference evidence="3" key="1">
    <citation type="submission" date="2017-10" db="EMBL/GenBank/DDBJ databases">
        <title>Rapid genome shrinkage in a self-fertile nematode reveals novel sperm competition proteins.</title>
        <authorList>
            <person name="Yin D."/>
            <person name="Schwarz E.M."/>
            <person name="Thomas C.G."/>
            <person name="Felde R.L."/>
            <person name="Korf I.F."/>
            <person name="Cutter A.D."/>
            <person name="Schartner C.M."/>
            <person name="Ralston E.J."/>
            <person name="Meyer B.J."/>
            <person name="Haag E.S."/>
        </authorList>
    </citation>
    <scope>NUCLEOTIDE SEQUENCE [LARGE SCALE GENOMIC DNA]</scope>
    <source>
        <strain evidence="3">JU1422</strain>
    </source>
</reference>
<feature type="compositionally biased region" description="Basic and acidic residues" evidence="1">
    <location>
        <begin position="1"/>
        <end position="13"/>
    </location>
</feature>
<dbReference type="OrthoDB" id="5872815at2759"/>
<dbReference type="SUPFAM" id="SSF56436">
    <property type="entry name" value="C-type lectin-like"/>
    <property type="match status" value="1"/>
</dbReference>
<name>A0A2G5SBF7_9PELO</name>
<gene>
    <name evidence="2" type="ORF">B9Z55_028571</name>
</gene>
<dbReference type="PANTHER" id="PTHR47629">
    <property type="entry name" value="C-TYPE LECTIN-RELATED"/>
    <property type="match status" value="1"/>
</dbReference>
<dbReference type="EMBL" id="PDUG01000026">
    <property type="protein sequence ID" value="PIC12221.1"/>
    <property type="molecule type" value="Genomic_DNA"/>
</dbReference>
<dbReference type="Proteomes" id="UP000230233">
    <property type="component" value="Unassembled WGS sequence"/>
</dbReference>
<feature type="compositionally biased region" description="Polar residues" evidence="1">
    <location>
        <begin position="24"/>
        <end position="36"/>
    </location>
</feature>
<feature type="region of interest" description="Disordered" evidence="1">
    <location>
        <begin position="1"/>
        <end position="69"/>
    </location>
</feature>
<evidence type="ECO:0000313" key="2">
    <source>
        <dbReference type="EMBL" id="PIC12221.1"/>
    </source>
</evidence>
<dbReference type="AlphaFoldDB" id="A0A2G5SBF7"/>
<organism evidence="2 3">
    <name type="scientific">Caenorhabditis nigoni</name>
    <dbReference type="NCBI Taxonomy" id="1611254"/>
    <lineage>
        <taxon>Eukaryota</taxon>
        <taxon>Metazoa</taxon>
        <taxon>Ecdysozoa</taxon>
        <taxon>Nematoda</taxon>
        <taxon>Chromadorea</taxon>
        <taxon>Rhabditida</taxon>
        <taxon>Rhabditina</taxon>
        <taxon>Rhabditomorpha</taxon>
        <taxon>Rhabditoidea</taxon>
        <taxon>Rhabditidae</taxon>
        <taxon>Peloderinae</taxon>
        <taxon>Caenorhabditis</taxon>
    </lineage>
</organism>
<dbReference type="PANTHER" id="PTHR47629:SF8">
    <property type="entry name" value="PAN-3 DOMAIN-CONTAINING PROTEIN"/>
    <property type="match status" value="1"/>
</dbReference>
<comment type="caution">
    <text evidence="2">The sequence shown here is derived from an EMBL/GenBank/DDBJ whole genome shotgun (WGS) entry which is preliminary data.</text>
</comment>
<sequence>MEDVIARFFRERPAAGPRPPMGLTQANSELTIVSNHQPRRRPDREVQATAKNGRARPKPGRARPGQAKEARDYDLLAETSSGCVNFNLSNVPTVEKSNAFSGFKIGFKRSLDNCPRKTENAPFFGETTVMDSYTSKGILYNYNITELKIGNSIKWTFLFKLPTICPEDSFKFTRGEVDVCVSFRFFPDSKICQNQEMGVKLCEDSGDFGLTGPYSNEERVFFAEKLSTYPSAYRHVNFWIDGRRIDGSSSYAFSDSSINSTNGYGSIQNMGGNCYFLATKVGNKGSIFFHSCTIDTSGDYCLRGSICLTSPL</sequence>
<dbReference type="InterPro" id="IPR016187">
    <property type="entry name" value="CTDL_fold"/>
</dbReference>